<comment type="subcellular location">
    <subcellularLocation>
        <location evidence="2">Cytoplasm</location>
    </subcellularLocation>
</comment>
<dbReference type="Proteomes" id="UP000627538">
    <property type="component" value="Unassembled WGS sequence"/>
</dbReference>
<dbReference type="EMBL" id="JACRUO010000003">
    <property type="protein sequence ID" value="MBD3690189.1"/>
    <property type="molecule type" value="Genomic_DNA"/>
</dbReference>
<dbReference type="GO" id="GO:0090071">
    <property type="term" value="P:negative regulation of ribosome biogenesis"/>
    <property type="evidence" value="ECO:0007669"/>
    <property type="project" value="UniProtKB-UniRule"/>
</dbReference>
<dbReference type="PANTHER" id="PTHR21043:SF0">
    <property type="entry name" value="MITOCHONDRIAL ASSEMBLY OF RIBOSOMAL LARGE SUBUNIT PROTEIN 1"/>
    <property type="match status" value="1"/>
</dbReference>
<gene>
    <name evidence="2 3" type="primary">rsfS</name>
    <name evidence="3" type="ORF">H8R10_08130</name>
</gene>
<comment type="similarity">
    <text evidence="1 2">Belongs to the Iojap/RsfS family.</text>
</comment>
<keyword evidence="2" id="KW-0963">Cytoplasm</keyword>
<protein>
    <recommendedName>
        <fullName evidence="2">Ribosomal silencing factor RsfS</fullName>
    </recommendedName>
</protein>
<reference evidence="3 4" key="1">
    <citation type="submission" date="2020-08" db="EMBL/GenBank/DDBJ databases">
        <title>Winkia gen. nov., sp. nov., isolated from faeces of the Anser albifrons in China.</title>
        <authorList>
            <person name="Liu Q."/>
        </authorList>
    </citation>
    <scope>NUCLEOTIDE SEQUENCE [LARGE SCALE GENOMIC DNA]</scope>
    <source>
        <strain evidence="3 4">C62</strain>
    </source>
</reference>
<dbReference type="AlphaFoldDB" id="A0A8I0KWP2"/>
<dbReference type="Pfam" id="PF02410">
    <property type="entry name" value="RsfS"/>
    <property type="match status" value="1"/>
</dbReference>
<dbReference type="PANTHER" id="PTHR21043">
    <property type="entry name" value="IOJAP SUPERFAMILY ORTHOLOG"/>
    <property type="match status" value="1"/>
</dbReference>
<dbReference type="GO" id="GO:0043023">
    <property type="term" value="F:ribosomal large subunit binding"/>
    <property type="evidence" value="ECO:0007669"/>
    <property type="project" value="TreeGrafter"/>
</dbReference>
<evidence type="ECO:0000313" key="3">
    <source>
        <dbReference type="EMBL" id="MBD3690189.1"/>
    </source>
</evidence>
<organism evidence="3 4">
    <name type="scientific">Nanchangia anserum</name>
    <dbReference type="NCBI Taxonomy" id="2692125"/>
    <lineage>
        <taxon>Bacteria</taxon>
        <taxon>Bacillati</taxon>
        <taxon>Actinomycetota</taxon>
        <taxon>Actinomycetes</taxon>
        <taxon>Actinomycetales</taxon>
        <taxon>Actinomycetaceae</taxon>
        <taxon>Nanchangia</taxon>
    </lineage>
</organism>
<sequence length="122" mass="13571">MDSVEQSLELAREIAAAAADKQAEDVVVVDVHERLPMVDAFVIASADNERLVRAVADACDEALAARGVSPRRIEGADTYRWLLIDAGRIVVHVFHRDEREHYDLQRLWHDSPQTPVAAEGTD</sequence>
<dbReference type="Gene3D" id="3.30.460.10">
    <property type="entry name" value="Beta Polymerase, domain 2"/>
    <property type="match status" value="1"/>
</dbReference>
<dbReference type="GO" id="GO:0017148">
    <property type="term" value="P:negative regulation of translation"/>
    <property type="evidence" value="ECO:0007669"/>
    <property type="project" value="UniProtKB-UniRule"/>
</dbReference>
<dbReference type="InterPro" id="IPR043519">
    <property type="entry name" value="NT_sf"/>
</dbReference>
<accession>A0A8I0KWP2</accession>
<comment type="subunit">
    <text evidence="2">Interacts with ribosomal protein uL14 (rplN).</text>
</comment>
<keyword evidence="4" id="KW-1185">Reference proteome</keyword>
<comment type="caution">
    <text evidence="3">The sequence shown here is derived from an EMBL/GenBank/DDBJ whole genome shotgun (WGS) entry which is preliminary data.</text>
</comment>
<dbReference type="GO" id="GO:0042256">
    <property type="term" value="P:cytosolic ribosome assembly"/>
    <property type="evidence" value="ECO:0007669"/>
    <property type="project" value="UniProtKB-UniRule"/>
</dbReference>
<name>A0A8I0KWP2_9ACTO</name>
<dbReference type="SUPFAM" id="SSF81301">
    <property type="entry name" value="Nucleotidyltransferase"/>
    <property type="match status" value="1"/>
</dbReference>
<evidence type="ECO:0000256" key="2">
    <source>
        <dbReference type="HAMAP-Rule" id="MF_01477"/>
    </source>
</evidence>
<comment type="function">
    <text evidence="2">Functions as a ribosomal silencing factor. Interacts with ribosomal protein uL14 (rplN), blocking formation of intersubunit bridge B8. Prevents association of the 30S and 50S ribosomal subunits and the formation of functional ribosomes, thus repressing translation.</text>
</comment>
<evidence type="ECO:0000313" key="4">
    <source>
        <dbReference type="Proteomes" id="UP000627538"/>
    </source>
</evidence>
<dbReference type="InterPro" id="IPR004394">
    <property type="entry name" value="Iojap/RsfS/C7orf30"/>
</dbReference>
<dbReference type="HAMAP" id="MF_01477">
    <property type="entry name" value="Iojap_RsfS"/>
    <property type="match status" value="1"/>
</dbReference>
<dbReference type="RefSeq" id="WP_191072305.1">
    <property type="nucleotide sequence ID" value="NZ_CP060506.1"/>
</dbReference>
<proteinExistence type="inferred from homology"/>
<keyword evidence="2" id="KW-0810">Translation regulation</keyword>
<keyword evidence="2" id="KW-0678">Repressor</keyword>
<dbReference type="GO" id="GO:0005737">
    <property type="term" value="C:cytoplasm"/>
    <property type="evidence" value="ECO:0007669"/>
    <property type="project" value="UniProtKB-SubCell"/>
</dbReference>
<evidence type="ECO:0000256" key="1">
    <source>
        <dbReference type="ARBA" id="ARBA00010574"/>
    </source>
</evidence>
<dbReference type="NCBIfam" id="TIGR00090">
    <property type="entry name" value="rsfS_iojap_ybeB"/>
    <property type="match status" value="1"/>
</dbReference>